<evidence type="ECO:0000256" key="6">
    <source>
        <dbReference type="PIRSR" id="PIRSR613078-2"/>
    </source>
</evidence>
<organism evidence="7 8">
    <name type="scientific">Triparma laevis f. inornata</name>
    <dbReference type="NCBI Taxonomy" id="1714386"/>
    <lineage>
        <taxon>Eukaryota</taxon>
        <taxon>Sar</taxon>
        <taxon>Stramenopiles</taxon>
        <taxon>Ochrophyta</taxon>
        <taxon>Bolidophyceae</taxon>
        <taxon>Parmales</taxon>
        <taxon>Triparmaceae</taxon>
        <taxon>Triparma</taxon>
    </lineage>
</organism>
<dbReference type="Pfam" id="PF00300">
    <property type="entry name" value="His_Phos_1"/>
    <property type="match status" value="1"/>
</dbReference>
<comment type="caution">
    <text evidence="7">The sequence shown here is derived from an EMBL/GenBank/DDBJ whole genome shotgun (WGS) entry which is preliminary data.</text>
</comment>
<evidence type="ECO:0000256" key="1">
    <source>
        <dbReference type="ARBA" id="ARBA00006717"/>
    </source>
</evidence>
<evidence type="ECO:0000313" key="7">
    <source>
        <dbReference type="EMBL" id="GMH50096.1"/>
    </source>
</evidence>
<protein>
    <recommendedName>
        <fullName evidence="2">phosphoglycerate mutase (2,3-diphosphoglycerate-dependent)</fullName>
        <ecNumber evidence="2">5.4.2.11</ecNumber>
    </recommendedName>
</protein>
<dbReference type="GO" id="GO:0004619">
    <property type="term" value="F:phosphoglycerate mutase activity"/>
    <property type="evidence" value="ECO:0007669"/>
    <property type="project" value="UniProtKB-EC"/>
</dbReference>
<evidence type="ECO:0000256" key="3">
    <source>
        <dbReference type="ARBA" id="ARBA00023152"/>
    </source>
</evidence>
<evidence type="ECO:0000256" key="2">
    <source>
        <dbReference type="ARBA" id="ARBA00012028"/>
    </source>
</evidence>
<dbReference type="PIRSF" id="PIRSF000709">
    <property type="entry name" value="6PFK_2-Ptase"/>
    <property type="match status" value="1"/>
</dbReference>
<dbReference type="SMART" id="SM00855">
    <property type="entry name" value="PGAM"/>
    <property type="match status" value="1"/>
</dbReference>
<feature type="binding site" evidence="6">
    <location>
        <position position="95"/>
    </location>
    <ligand>
        <name>substrate</name>
    </ligand>
</feature>
<feature type="non-terminal residue" evidence="7">
    <location>
        <position position="215"/>
    </location>
</feature>
<dbReference type="AlphaFoldDB" id="A0A9W6ZDA5"/>
<accession>A0A9W6ZDA5</accession>
<feature type="binding site" evidence="6">
    <location>
        <begin position="84"/>
        <end position="87"/>
    </location>
    <ligand>
        <name>substrate</name>
    </ligand>
</feature>
<feature type="binding site" evidence="6">
    <location>
        <begin position="111"/>
        <end position="112"/>
    </location>
    <ligand>
        <name>substrate</name>
    </ligand>
</feature>
<dbReference type="InterPro" id="IPR013078">
    <property type="entry name" value="His_Pase_superF_clade-1"/>
</dbReference>
<keyword evidence="3" id="KW-0324">Glycolysis</keyword>
<feature type="binding site" evidence="6">
    <location>
        <begin position="5"/>
        <end position="12"/>
    </location>
    <ligand>
        <name>substrate</name>
    </ligand>
</feature>
<dbReference type="EC" id="5.4.2.11" evidence="2"/>
<evidence type="ECO:0000313" key="8">
    <source>
        <dbReference type="Proteomes" id="UP001162640"/>
    </source>
</evidence>
<feature type="binding site" evidence="6">
    <location>
        <position position="57"/>
    </location>
    <ligand>
        <name>substrate</name>
    </ligand>
</feature>
<feature type="non-terminal residue" evidence="7">
    <location>
        <position position="1"/>
    </location>
</feature>
<dbReference type="PANTHER" id="PTHR11931">
    <property type="entry name" value="PHOSPHOGLYCERATE MUTASE"/>
    <property type="match status" value="1"/>
</dbReference>
<feature type="binding site" evidence="6">
    <location>
        <begin position="18"/>
        <end position="19"/>
    </location>
    <ligand>
        <name>substrate</name>
    </ligand>
</feature>
<gene>
    <name evidence="7" type="ORF">TL16_g00692</name>
</gene>
<feature type="active site" description="Proton donor/acceptor" evidence="5">
    <location>
        <position position="84"/>
    </location>
</feature>
<dbReference type="EMBL" id="BLQM01000013">
    <property type="protein sequence ID" value="GMH50096.1"/>
    <property type="molecule type" value="Genomic_DNA"/>
</dbReference>
<proteinExistence type="inferred from homology"/>
<sequence length="215" mass="24697">VVIIRHGKTSHNQLGLFTGWEDAPLAEEGREEARQAGKLLKLHGFEFDVVYTSWLSRAIETAWLALDELDSLWLPIIKTWRLNERMYGKLTGLSKKMVAQRHGQDQFMRWRRGYRDRPPRVSSFSSLYPGNDERYCKDGGLTDLPKTESLSDCMKRTIPFLVERVIPDSINKGQRVLISSSENAIRGLLMHLCDIPEDRISDLEIPNGLPLIYDV</sequence>
<name>A0A9W6ZDA5_9STRA</name>
<dbReference type="Proteomes" id="UP001162640">
    <property type="component" value="Unassembled WGS sequence"/>
</dbReference>
<dbReference type="CDD" id="cd07067">
    <property type="entry name" value="HP_PGM_like"/>
    <property type="match status" value="1"/>
</dbReference>
<keyword evidence="4" id="KW-0413">Isomerase</keyword>
<dbReference type="InterPro" id="IPR005952">
    <property type="entry name" value="Phosphogly_mut1"/>
</dbReference>
<dbReference type="Gene3D" id="3.40.50.1240">
    <property type="entry name" value="Phosphoglycerate mutase-like"/>
    <property type="match status" value="1"/>
</dbReference>
<dbReference type="SUPFAM" id="SSF53254">
    <property type="entry name" value="Phosphoglycerate mutase-like"/>
    <property type="match status" value="1"/>
</dbReference>
<reference evidence="8" key="1">
    <citation type="journal article" date="2023" name="Commun. Biol.">
        <title>Genome analysis of Parmales, the sister group of diatoms, reveals the evolutionary specialization of diatoms from phago-mixotrophs to photoautotrophs.</title>
        <authorList>
            <person name="Ban H."/>
            <person name="Sato S."/>
            <person name="Yoshikawa S."/>
            <person name="Yamada K."/>
            <person name="Nakamura Y."/>
            <person name="Ichinomiya M."/>
            <person name="Sato N."/>
            <person name="Blanc-Mathieu R."/>
            <person name="Endo H."/>
            <person name="Kuwata A."/>
            <person name="Ogata H."/>
        </authorList>
    </citation>
    <scope>NUCLEOTIDE SEQUENCE [LARGE SCALE GENOMIC DNA]</scope>
</reference>
<dbReference type="GO" id="GO:0006096">
    <property type="term" value="P:glycolytic process"/>
    <property type="evidence" value="ECO:0007669"/>
    <property type="project" value="UniProtKB-KW"/>
</dbReference>
<evidence type="ECO:0000256" key="4">
    <source>
        <dbReference type="ARBA" id="ARBA00023235"/>
    </source>
</evidence>
<comment type="similarity">
    <text evidence="1">Belongs to the phosphoglycerate mutase family. BPG-dependent PGAM subfamily.</text>
</comment>
<dbReference type="NCBIfam" id="TIGR01258">
    <property type="entry name" value="pgm_1"/>
    <property type="match status" value="1"/>
</dbReference>
<evidence type="ECO:0000256" key="5">
    <source>
        <dbReference type="PIRSR" id="PIRSR613078-1"/>
    </source>
</evidence>
<dbReference type="InterPro" id="IPR029033">
    <property type="entry name" value="His_PPase_superfam"/>
</dbReference>
<feature type="active site" description="Tele-phosphohistidine intermediate" evidence="5">
    <location>
        <position position="6"/>
    </location>
</feature>